<protein>
    <submittedName>
        <fullName evidence="4">Recombinase family protein</fullName>
    </submittedName>
</protein>
<dbReference type="KEGG" id="npv:OHM77_06270"/>
<sequence>MLPKVRQGMPMDKKYISKALRNPVYVGEIRHKGTVHAGRHEPIISRQLWDRVQAILAEDAHARMGRTQTRGKTDALLRGLLYDASGVKYHITFSTKPSGKRYRYYIPKKDVRFGHRTSATGMIPADQIEEVVVSQLLGALQSPESVQAVWNHVRARHPEIAEPTVVLAMRRLADVWRALFPAEQVRLANLLIERIVLLSDGIDIVWREVGWKELAGELAPGSIGGEMLEAEVAA</sequence>
<dbReference type="PANTHER" id="PTHR30461:SF2">
    <property type="entry name" value="SERINE RECOMBINASE PINE-RELATED"/>
    <property type="match status" value="1"/>
</dbReference>
<feature type="domain" description="Recombinase" evidence="3">
    <location>
        <begin position="1"/>
        <end position="62"/>
    </location>
</feature>
<dbReference type="InterPro" id="IPR011109">
    <property type="entry name" value="DNA_bind_recombinase_dom"/>
</dbReference>
<dbReference type="PANTHER" id="PTHR30461">
    <property type="entry name" value="DNA-INVERTASE FROM LAMBDOID PROPHAGE"/>
    <property type="match status" value="1"/>
</dbReference>
<dbReference type="Pfam" id="PF07508">
    <property type="entry name" value="Recombinase"/>
    <property type="match status" value="1"/>
</dbReference>
<dbReference type="InterPro" id="IPR038109">
    <property type="entry name" value="DNA_bind_recomb_sf"/>
</dbReference>
<evidence type="ECO:0000256" key="2">
    <source>
        <dbReference type="ARBA" id="ARBA00023172"/>
    </source>
</evidence>
<organism evidence="4">
    <name type="scientific">Candidatus Nitricoxidivorans perseverans</name>
    <dbReference type="NCBI Taxonomy" id="2975601"/>
    <lineage>
        <taxon>Bacteria</taxon>
        <taxon>Pseudomonadati</taxon>
        <taxon>Pseudomonadota</taxon>
        <taxon>Betaproteobacteria</taxon>
        <taxon>Nitrosomonadales</taxon>
        <taxon>Sterolibacteriaceae</taxon>
        <taxon>Candidatus Nitricoxidivorans</taxon>
    </lineage>
</organism>
<accession>A0AA49FNR4</accession>
<keyword evidence="1" id="KW-0238">DNA-binding</keyword>
<evidence type="ECO:0000256" key="1">
    <source>
        <dbReference type="ARBA" id="ARBA00023125"/>
    </source>
</evidence>
<keyword evidence="2" id="KW-0233">DNA recombination</keyword>
<name>A0AA49FNR4_9PROT</name>
<dbReference type="EMBL" id="CP107246">
    <property type="protein sequence ID" value="WIM07044.1"/>
    <property type="molecule type" value="Genomic_DNA"/>
</dbReference>
<gene>
    <name evidence="4" type="ORF">OHM77_06270</name>
</gene>
<dbReference type="Proteomes" id="UP001234916">
    <property type="component" value="Chromosome"/>
</dbReference>
<dbReference type="GO" id="GO:0000150">
    <property type="term" value="F:DNA strand exchange activity"/>
    <property type="evidence" value="ECO:0007669"/>
    <property type="project" value="InterPro"/>
</dbReference>
<reference evidence="4" key="1">
    <citation type="journal article" date="2023" name="Nat. Microbiol.">
        <title>Enrichment and characterization of a nitric oxide-reducing microbial community in a continuous bioreactor.</title>
        <authorList>
            <person name="Garrido-Amador P."/>
            <person name="Stortenbeker N."/>
            <person name="Wessels H.J.C.T."/>
            <person name="Speth D.R."/>
            <person name="Garcia-Heredia I."/>
            <person name="Kartal B."/>
        </authorList>
    </citation>
    <scope>NUCLEOTIDE SEQUENCE</scope>
    <source>
        <strain evidence="4">MAG1</strain>
    </source>
</reference>
<dbReference type="GO" id="GO:0003677">
    <property type="term" value="F:DNA binding"/>
    <property type="evidence" value="ECO:0007669"/>
    <property type="project" value="UniProtKB-KW"/>
</dbReference>
<dbReference type="PROSITE" id="PS51737">
    <property type="entry name" value="RECOMBINASE_DNA_BIND"/>
    <property type="match status" value="1"/>
</dbReference>
<evidence type="ECO:0000259" key="3">
    <source>
        <dbReference type="PROSITE" id="PS51737"/>
    </source>
</evidence>
<proteinExistence type="predicted"/>
<evidence type="ECO:0000313" key="4">
    <source>
        <dbReference type="EMBL" id="WIM07044.1"/>
    </source>
</evidence>
<dbReference type="AlphaFoldDB" id="A0AA49FNR4"/>
<dbReference type="Gene3D" id="3.90.1750.20">
    <property type="entry name" value="Putative Large Serine Recombinase, Chain B, Domain 2"/>
    <property type="match status" value="1"/>
</dbReference>
<dbReference type="InterPro" id="IPR050639">
    <property type="entry name" value="SSR_resolvase"/>
</dbReference>